<dbReference type="InterPro" id="IPR006797">
    <property type="entry name" value="PRELI/MSF1_dom"/>
</dbReference>
<name>R7VIC7_CAPTE</name>
<organism evidence="4">
    <name type="scientific">Capitella teleta</name>
    <name type="common">Polychaete worm</name>
    <dbReference type="NCBI Taxonomy" id="283909"/>
    <lineage>
        <taxon>Eukaryota</taxon>
        <taxon>Metazoa</taxon>
        <taxon>Spiralia</taxon>
        <taxon>Lophotrochozoa</taxon>
        <taxon>Annelida</taxon>
        <taxon>Polychaeta</taxon>
        <taxon>Sedentaria</taxon>
        <taxon>Scolecida</taxon>
        <taxon>Capitellidae</taxon>
        <taxon>Capitella</taxon>
    </lineage>
</organism>
<dbReference type="Gene3D" id="2.60.120.680">
    <property type="entry name" value="GOLD domain"/>
    <property type="match status" value="1"/>
</dbReference>
<feature type="region of interest" description="Disordered" evidence="1">
    <location>
        <begin position="685"/>
        <end position="705"/>
    </location>
</feature>
<dbReference type="SMART" id="SM00516">
    <property type="entry name" value="SEC14"/>
    <property type="match status" value="1"/>
</dbReference>
<sequence length="705" mass="79648">MVQTYQSPVRVYKFPFELVMAAYEKRFPTCHMIPVFLGSDIIFEFKSDNGAEHVVERRCRLAVDAPYLLKKIVGVDYVNFIQKNCLDRKQRTLHIYAHNESFSSRVIINEHCSYSVHAENPLWTSFEQDASLDVKSFFGFEASVEKIAMKQYTANIKKGKEVIEYYINEILSEGVKFIAPWTEDGTQEEKSPTDGETLSPIEESSELEKTVCASDAEVVALPNSPSTDGATNLETDYIHRFLGKLTPYQESKFLQLRKWLQGTHKGKIPKDSVILRFLKARDFNVEKGREMLCHSLAWRKLHSIDRLLSSYKRPLVIQNYYAGGWHYHDRDGRPLYILRLGQMDVKGLMKSVGPEGILKHVLAVNEEGLHRCEEATKRRGYPVTNCTCIVDLEGLSMRHLWRPGIKTLLRIIEVVEANYPETMGYLLIVRAPRVFPVLWTLVSPFIDENTRRKFLIYGGKDYQGPGGLVDYVDKKYIPDFLGGDAYCSVPDGGHVPKSLYMSDEDPDKDLSPVETAFGPDNLYHTAFAVKDYPHEVLIQVPQRGSVVTWDFDVLKGDVTFTVLRCRQTLSASPHEHHISGAVGGIGSTQYTDRHWTVGVDASIVEPPLVCRDGDSIQGSHVTGVAGSYILQWKYFDSTKGSFDLLSTHKSKIMYFTELLQSEHFRGSMSSLHSCQSGFSQLSLTTSNSGQSSSLVSVPHSSCPSR</sequence>
<dbReference type="InterPro" id="IPR001251">
    <property type="entry name" value="CRAL-TRIO_dom"/>
</dbReference>
<dbReference type="EMBL" id="AMQN01004371">
    <property type="status" value="NOT_ANNOTATED_CDS"/>
    <property type="molecule type" value="Genomic_DNA"/>
</dbReference>
<reference evidence="6" key="1">
    <citation type="submission" date="2012-12" db="EMBL/GenBank/DDBJ databases">
        <authorList>
            <person name="Hellsten U."/>
            <person name="Grimwood J."/>
            <person name="Chapman J.A."/>
            <person name="Shapiro H."/>
            <person name="Aerts A."/>
            <person name="Otillar R.P."/>
            <person name="Terry A.Y."/>
            <person name="Boore J.L."/>
            <person name="Simakov O."/>
            <person name="Marletaz F."/>
            <person name="Cho S.-J."/>
            <person name="Edsinger-Gonzales E."/>
            <person name="Havlak P."/>
            <person name="Kuo D.-H."/>
            <person name="Larsson T."/>
            <person name="Lv J."/>
            <person name="Arendt D."/>
            <person name="Savage R."/>
            <person name="Osoegawa K."/>
            <person name="de Jong P."/>
            <person name="Lindberg D.R."/>
            <person name="Seaver E.C."/>
            <person name="Weisblat D.A."/>
            <person name="Putnam N.H."/>
            <person name="Grigoriev I.V."/>
            <person name="Rokhsar D.S."/>
        </authorList>
    </citation>
    <scope>NUCLEOTIDE SEQUENCE</scope>
    <source>
        <strain evidence="6">I ESC-2004</strain>
    </source>
</reference>
<accession>R7VIC7</accession>
<protein>
    <recommendedName>
        <fullName evidence="7">CRAL-TRIO domain-containing protein</fullName>
    </recommendedName>
</protein>
<dbReference type="Pfam" id="PF00650">
    <property type="entry name" value="CRAL_TRIO"/>
    <property type="match status" value="1"/>
</dbReference>
<gene>
    <name evidence="4" type="ORF">CAPTEDRAFT_155977</name>
</gene>
<dbReference type="InterPro" id="IPR036273">
    <property type="entry name" value="CRAL/TRIO_N_dom_sf"/>
</dbReference>
<dbReference type="SMART" id="SM01100">
    <property type="entry name" value="CRAL_TRIO_N"/>
    <property type="match status" value="1"/>
</dbReference>
<evidence type="ECO:0000313" key="4">
    <source>
        <dbReference type="EMBL" id="ELU16051.1"/>
    </source>
</evidence>
<dbReference type="Proteomes" id="UP000014760">
    <property type="component" value="Unassembled WGS sequence"/>
</dbReference>
<dbReference type="Pfam" id="PF03765">
    <property type="entry name" value="CRAL_TRIO_N"/>
    <property type="match status" value="1"/>
</dbReference>
<dbReference type="FunCoup" id="R7VIC7">
    <property type="interactions" value="1179"/>
</dbReference>
<dbReference type="AlphaFoldDB" id="R7VIC7"/>
<feature type="domain" description="CRAL-TRIO" evidence="2">
    <location>
        <begin position="313"/>
        <end position="489"/>
    </location>
</feature>
<evidence type="ECO:0000313" key="6">
    <source>
        <dbReference type="Proteomes" id="UP000014760"/>
    </source>
</evidence>
<evidence type="ECO:0000256" key="1">
    <source>
        <dbReference type="SAM" id="MobiDB-lite"/>
    </source>
</evidence>
<dbReference type="PANTHER" id="PTHR23324:SF66">
    <property type="entry name" value="PROTEIN REAL-TIME"/>
    <property type="match status" value="1"/>
</dbReference>
<dbReference type="SUPFAM" id="SSF46938">
    <property type="entry name" value="CRAL/TRIO N-terminal domain"/>
    <property type="match status" value="1"/>
</dbReference>
<dbReference type="GO" id="GO:0005737">
    <property type="term" value="C:cytoplasm"/>
    <property type="evidence" value="ECO:0007669"/>
    <property type="project" value="TreeGrafter"/>
</dbReference>
<feature type="domain" description="PRELI/MSF1" evidence="3">
    <location>
        <begin position="2"/>
        <end position="175"/>
    </location>
</feature>
<evidence type="ECO:0008006" key="7">
    <source>
        <dbReference type="Google" id="ProtNLM"/>
    </source>
</evidence>
<evidence type="ECO:0000259" key="2">
    <source>
        <dbReference type="PROSITE" id="PS50191"/>
    </source>
</evidence>
<dbReference type="InterPro" id="IPR036865">
    <property type="entry name" value="CRAL-TRIO_dom_sf"/>
</dbReference>
<evidence type="ECO:0000259" key="3">
    <source>
        <dbReference type="PROSITE" id="PS50904"/>
    </source>
</evidence>
<dbReference type="OMA" id="AEWTCFD"/>
<dbReference type="STRING" id="283909.R7VIC7"/>
<evidence type="ECO:0000313" key="5">
    <source>
        <dbReference type="EnsemblMetazoa" id="CapteP155977"/>
    </source>
</evidence>
<proteinExistence type="predicted"/>
<dbReference type="CDD" id="cd00170">
    <property type="entry name" value="SEC14"/>
    <property type="match status" value="1"/>
</dbReference>
<dbReference type="SUPFAM" id="SSF52087">
    <property type="entry name" value="CRAL/TRIO domain"/>
    <property type="match status" value="1"/>
</dbReference>
<dbReference type="EMBL" id="KB293367">
    <property type="protein sequence ID" value="ELU16051.1"/>
    <property type="molecule type" value="Genomic_DNA"/>
</dbReference>
<dbReference type="PROSITE" id="PS50191">
    <property type="entry name" value="CRAL_TRIO"/>
    <property type="match status" value="1"/>
</dbReference>
<dbReference type="Pfam" id="PF04707">
    <property type="entry name" value="PRELI"/>
    <property type="match status" value="1"/>
</dbReference>
<dbReference type="PROSITE" id="PS50904">
    <property type="entry name" value="PRELI_MSF1"/>
    <property type="match status" value="1"/>
</dbReference>
<dbReference type="InterPro" id="IPR036598">
    <property type="entry name" value="GOLD_dom_sf"/>
</dbReference>
<dbReference type="FunFam" id="3.40.525.10:FF:000006">
    <property type="entry name" value="SEC14-like lipid binding 1"/>
    <property type="match status" value="1"/>
</dbReference>
<keyword evidence="6" id="KW-1185">Reference proteome</keyword>
<dbReference type="EnsemblMetazoa" id="CapteT155977">
    <property type="protein sequence ID" value="CapteP155977"/>
    <property type="gene ID" value="CapteG155977"/>
</dbReference>
<dbReference type="Gene3D" id="3.40.525.10">
    <property type="entry name" value="CRAL-TRIO lipid binding domain"/>
    <property type="match status" value="1"/>
</dbReference>
<dbReference type="InterPro" id="IPR051064">
    <property type="entry name" value="SEC14/CRAL-TRIO_domain"/>
</dbReference>
<dbReference type="SUPFAM" id="SSF101576">
    <property type="entry name" value="Supernatant protein factor (SPF), C-terminal domain"/>
    <property type="match status" value="1"/>
</dbReference>
<dbReference type="PANTHER" id="PTHR23324">
    <property type="entry name" value="SEC14 RELATED PROTEIN"/>
    <property type="match status" value="1"/>
</dbReference>
<dbReference type="OrthoDB" id="30289at2759"/>
<dbReference type="HOGENOM" id="CLU_023840_0_0_1"/>
<feature type="region of interest" description="Disordered" evidence="1">
    <location>
        <begin position="183"/>
        <end position="202"/>
    </location>
</feature>
<dbReference type="InterPro" id="IPR011074">
    <property type="entry name" value="CRAL/TRIO_N_dom"/>
</dbReference>
<reference evidence="4 6" key="2">
    <citation type="journal article" date="2013" name="Nature">
        <title>Insights into bilaterian evolution from three spiralian genomes.</title>
        <authorList>
            <person name="Simakov O."/>
            <person name="Marletaz F."/>
            <person name="Cho S.J."/>
            <person name="Edsinger-Gonzales E."/>
            <person name="Havlak P."/>
            <person name="Hellsten U."/>
            <person name="Kuo D.H."/>
            <person name="Larsson T."/>
            <person name="Lv J."/>
            <person name="Arendt D."/>
            <person name="Savage R."/>
            <person name="Osoegawa K."/>
            <person name="de Jong P."/>
            <person name="Grimwood J."/>
            <person name="Chapman J.A."/>
            <person name="Shapiro H."/>
            <person name="Aerts A."/>
            <person name="Otillar R.P."/>
            <person name="Terry A.Y."/>
            <person name="Boore J.L."/>
            <person name="Grigoriev I.V."/>
            <person name="Lindberg D.R."/>
            <person name="Seaver E.C."/>
            <person name="Weisblat D.A."/>
            <person name="Putnam N.H."/>
            <person name="Rokhsar D.S."/>
        </authorList>
    </citation>
    <scope>NUCLEOTIDE SEQUENCE</scope>
    <source>
        <strain evidence="4 6">I ESC-2004</strain>
    </source>
</reference>
<reference evidence="5" key="3">
    <citation type="submission" date="2015-06" db="UniProtKB">
        <authorList>
            <consortium name="EnsemblMetazoa"/>
        </authorList>
    </citation>
    <scope>IDENTIFICATION</scope>
</reference>